<dbReference type="SFLD" id="SFLDS00001">
    <property type="entry name" value="Enolase"/>
    <property type="match status" value="1"/>
</dbReference>
<evidence type="ECO:0000313" key="11">
    <source>
        <dbReference type="Proteomes" id="UP000237923"/>
    </source>
</evidence>
<dbReference type="GO" id="GO:0009234">
    <property type="term" value="P:menaquinone biosynthetic process"/>
    <property type="evidence" value="ECO:0007669"/>
    <property type="project" value="UniProtKB-UniRule"/>
</dbReference>
<dbReference type="Gene3D" id="3.30.390.10">
    <property type="entry name" value="Enolase-like, N-terminal domain"/>
    <property type="match status" value="1"/>
</dbReference>
<dbReference type="AlphaFoldDB" id="A0A2N9K908"/>
<sequence length="366" mass="40609">MYRIKKITLIPIALTMLQAFKTAHHTISERPLTIVTIELLNEDSGEIAVGHGEVQSFADFSYAPENQYVSREILKTVLLPQIRRFSFSNPQSFSKRLNQLMPFASFAKAGLEMAVWDAIGKLTHQSLQQMIHGQGTTVPVGIAVGMADSIDEALTQGYQRIKLKIDAHLVDFENLNRLLNKYPEQQFSIDANSSFTDENMAQINRLPENVGFIEQPLGENDFVQHAVLQAHTNKIISLDESINNLSDVATMLKCRSAKALTVKQGKIGGISNALTAIQLVDKPWIGGMLTSGLGRSVDIAMSSLPEIAFPGDISDSRRYFERDIIEERLLVNNGIMSVPRKYGIGVTVDLNAISDLQTEQMFTITD</sequence>
<evidence type="ECO:0000256" key="4">
    <source>
        <dbReference type="ARBA" id="ARBA00022842"/>
    </source>
</evidence>
<evidence type="ECO:0000256" key="1">
    <source>
        <dbReference type="ARBA" id="ARBA00001968"/>
    </source>
</evidence>
<dbReference type="EC" id="4.2.1.113" evidence="6 7"/>
<dbReference type="InterPro" id="IPR047585">
    <property type="entry name" value="MenC"/>
</dbReference>
<dbReference type="PANTHER" id="PTHR48073:SF5">
    <property type="entry name" value="O-SUCCINYLBENZOATE SYNTHASE"/>
    <property type="match status" value="1"/>
</dbReference>
<dbReference type="SUPFAM" id="SSF51604">
    <property type="entry name" value="Enolase C-terminal domain-like"/>
    <property type="match status" value="1"/>
</dbReference>
<dbReference type="GO" id="GO:0000287">
    <property type="term" value="F:magnesium ion binding"/>
    <property type="evidence" value="ECO:0007669"/>
    <property type="project" value="UniProtKB-UniRule"/>
</dbReference>
<dbReference type="RefSeq" id="WP_072613399.1">
    <property type="nucleotide sequence ID" value="NZ_AP017935.1"/>
</dbReference>
<dbReference type="SFLD" id="SFLDF00009">
    <property type="entry name" value="o-succinylbenzoate_synthase"/>
    <property type="match status" value="1"/>
</dbReference>
<dbReference type="GO" id="GO:0016854">
    <property type="term" value="F:racemase and epimerase activity"/>
    <property type="evidence" value="ECO:0007669"/>
    <property type="project" value="UniProtKB-ARBA"/>
</dbReference>
<dbReference type="Pfam" id="PF13378">
    <property type="entry name" value="MR_MLE_C"/>
    <property type="match status" value="1"/>
</dbReference>
<reference evidence="10 11" key="1">
    <citation type="submission" date="2018-02" db="EMBL/GenBank/DDBJ databases">
        <authorList>
            <person name="Cohen D.B."/>
            <person name="Kent A.D."/>
        </authorList>
    </citation>
    <scope>NUCLEOTIDE SEQUENCE [LARGE SCALE GENOMIC DNA]</scope>
    <source>
        <strain evidence="10 11">CECT 9216</strain>
    </source>
</reference>
<dbReference type="NCBIfam" id="TIGR01928">
    <property type="entry name" value="menC_lowGC_arch"/>
    <property type="match status" value="1"/>
</dbReference>
<comment type="catalytic activity">
    <reaction evidence="7">
        <text>(1R,6R)-6-hydroxy-2-succinyl-cyclohexa-2,4-diene-1-carboxylate = 2-succinylbenzoate + H2O</text>
        <dbReference type="Rhea" id="RHEA:10196"/>
        <dbReference type="ChEBI" id="CHEBI:15377"/>
        <dbReference type="ChEBI" id="CHEBI:18325"/>
        <dbReference type="ChEBI" id="CHEBI:58689"/>
        <dbReference type="EC" id="4.2.1.113"/>
    </reaction>
</comment>
<comment type="function">
    <text evidence="7">Converts 2-succinyl-6-hydroxy-2,4-cyclohexadiene-1-carboxylate (SHCHC) to 2-succinylbenzoate (OSB).</text>
</comment>
<accession>A0A2N9K908</accession>
<evidence type="ECO:0000256" key="3">
    <source>
        <dbReference type="ARBA" id="ARBA00022723"/>
    </source>
</evidence>
<dbReference type="InterPro" id="IPR036849">
    <property type="entry name" value="Enolase-like_C_sf"/>
</dbReference>
<feature type="active site" description="Proton acceptor" evidence="7">
    <location>
        <position position="263"/>
    </location>
</feature>
<evidence type="ECO:0000256" key="6">
    <source>
        <dbReference type="ARBA" id="ARBA00029491"/>
    </source>
</evidence>
<keyword evidence="12" id="KW-1185">Reference proteome</keyword>
<comment type="pathway">
    <text evidence="7">Quinol/quinone metabolism; 1,4-dihydroxy-2-naphthoate biosynthesis; 1,4-dihydroxy-2-naphthoate from chorismate: step 4/7.</text>
</comment>
<dbReference type="GeneID" id="99673872"/>
<dbReference type="PANTHER" id="PTHR48073">
    <property type="entry name" value="O-SUCCINYLBENZOATE SYNTHASE-RELATED"/>
    <property type="match status" value="1"/>
</dbReference>
<evidence type="ECO:0000259" key="8">
    <source>
        <dbReference type="SMART" id="SM00922"/>
    </source>
</evidence>
<dbReference type="Proteomes" id="UP000239237">
    <property type="component" value="Unassembled WGS sequence"/>
</dbReference>
<organism evidence="10 11">
    <name type="scientific">Leuconostoc suionicum</name>
    <dbReference type="NCBI Taxonomy" id="1511761"/>
    <lineage>
        <taxon>Bacteria</taxon>
        <taxon>Bacillati</taxon>
        <taxon>Bacillota</taxon>
        <taxon>Bacilli</taxon>
        <taxon>Lactobacillales</taxon>
        <taxon>Lactobacillaceae</taxon>
        <taxon>Leuconostoc</taxon>
    </lineage>
</organism>
<dbReference type="UniPathway" id="UPA00079"/>
<protein>
    <recommendedName>
        <fullName evidence="6 7">o-succinylbenzoate synthase</fullName>
        <shortName evidence="7">OSB synthase</shortName>
        <shortName evidence="7">OSBS</shortName>
        <ecNumber evidence="6 7">4.2.1.113</ecNumber>
    </recommendedName>
    <alternativeName>
        <fullName evidence="7">4-(2'-carboxyphenyl)-4-oxybutyric acid synthase</fullName>
    </alternativeName>
    <alternativeName>
        <fullName evidence="7">o-succinylbenzoic acid synthase</fullName>
    </alternativeName>
</protein>
<evidence type="ECO:0000313" key="12">
    <source>
        <dbReference type="Proteomes" id="UP000239237"/>
    </source>
</evidence>
<dbReference type="EMBL" id="OKQR01000001">
    <property type="protein sequence ID" value="SPD91785.1"/>
    <property type="molecule type" value="Genomic_DNA"/>
</dbReference>
<dbReference type="KEGG" id="lsu:A6B45_03645"/>
<feature type="binding site" evidence="7">
    <location>
        <position position="190"/>
    </location>
    <ligand>
        <name>Mg(2+)</name>
        <dbReference type="ChEBI" id="CHEBI:18420"/>
    </ligand>
</feature>
<gene>
    <name evidence="7 10" type="primary">menC</name>
    <name evidence="9" type="ORF">LES8486_00771</name>
    <name evidence="10" type="ORF">LES9216_00918</name>
</gene>
<keyword evidence="4 7" id="KW-0460">Magnesium</keyword>
<dbReference type="Gene3D" id="3.20.20.120">
    <property type="entry name" value="Enolase-like C-terminal domain"/>
    <property type="match status" value="1"/>
</dbReference>
<evidence type="ECO:0000256" key="2">
    <source>
        <dbReference type="ARBA" id="ARBA00022428"/>
    </source>
</evidence>
<dbReference type="InterPro" id="IPR013341">
    <property type="entry name" value="Mandelate_racemase_N_dom"/>
</dbReference>
<dbReference type="HAMAP" id="MF_01933">
    <property type="entry name" value="MenC_2"/>
    <property type="match status" value="1"/>
</dbReference>
<feature type="domain" description="Mandelate racemase/muconate lactonizing enzyme C-terminal" evidence="8">
    <location>
        <begin position="143"/>
        <end position="235"/>
    </location>
</feature>
<dbReference type="InterPro" id="IPR029065">
    <property type="entry name" value="Enolase_C-like"/>
</dbReference>
<dbReference type="SUPFAM" id="SSF54826">
    <property type="entry name" value="Enolase N-terminal domain-like"/>
    <property type="match status" value="1"/>
</dbReference>
<dbReference type="InterPro" id="IPR013342">
    <property type="entry name" value="Mandelate_racemase_C"/>
</dbReference>
<keyword evidence="2 7" id="KW-0474">Menaquinone biosynthesis</keyword>
<dbReference type="Proteomes" id="UP000237923">
    <property type="component" value="Unassembled WGS sequence"/>
</dbReference>
<dbReference type="InterPro" id="IPR029017">
    <property type="entry name" value="Enolase-like_N"/>
</dbReference>
<evidence type="ECO:0000313" key="9">
    <source>
        <dbReference type="EMBL" id="SPD91785.1"/>
    </source>
</evidence>
<feature type="binding site" evidence="7">
    <location>
        <position position="239"/>
    </location>
    <ligand>
        <name>Mg(2+)</name>
        <dbReference type="ChEBI" id="CHEBI:18420"/>
    </ligand>
</feature>
<evidence type="ECO:0000256" key="5">
    <source>
        <dbReference type="ARBA" id="ARBA00023239"/>
    </source>
</evidence>
<name>A0A2N9K908_9LACO</name>
<feature type="binding site" evidence="7">
    <location>
        <position position="214"/>
    </location>
    <ligand>
        <name>Mg(2+)</name>
        <dbReference type="ChEBI" id="CHEBI:18420"/>
    </ligand>
</feature>
<dbReference type="Pfam" id="PF02746">
    <property type="entry name" value="MR_MLE_N"/>
    <property type="match status" value="1"/>
</dbReference>
<evidence type="ECO:0000256" key="7">
    <source>
        <dbReference type="HAMAP-Rule" id="MF_01933"/>
    </source>
</evidence>
<comment type="pathway">
    <text evidence="7">Quinol/quinone metabolism; menaquinone biosynthesis.</text>
</comment>
<dbReference type="EMBL" id="OKQU01000001">
    <property type="protein sequence ID" value="SPE07064.1"/>
    <property type="molecule type" value="Genomic_DNA"/>
</dbReference>
<evidence type="ECO:0000313" key="10">
    <source>
        <dbReference type="EMBL" id="SPE07064.1"/>
    </source>
</evidence>
<comment type="cofactor">
    <cofactor evidence="1 7">
        <name>a divalent metal cation</name>
        <dbReference type="ChEBI" id="CHEBI:60240"/>
    </cofactor>
</comment>
<proteinExistence type="inferred from homology"/>
<dbReference type="InterPro" id="IPR010197">
    <property type="entry name" value="OSBS/NAAAR"/>
</dbReference>
<keyword evidence="3 7" id="KW-0479">Metal-binding</keyword>
<comment type="similarity">
    <text evidence="7">Belongs to the mandelate racemase/muconate lactonizing enzyme family. MenC type 2 subfamily.</text>
</comment>
<dbReference type="GO" id="GO:0043748">
    <property type="term" value="F:O-succinylbenzoate synthase activity"/>
    <property type="evidence" value="ECO:0007669"/>
    <property type="project" value="UniProtKB-EC"/>
</dbReference>
<dbReference type="UniPathway" id="UPA01057">
    <property type="reaction ID" value="UER00165"/>
</dbReference>
<reference evidence="9 12" key="2">
    <citation type="submission" date="2018-02" db="EMBL/GenBank/DDBJ databases">
        <authorList>
            <person name="Rodrigo-Torres L."/>
            <person name="Arahal R. D."/>
            <person name="Lucena T."/>
        </authorList>
    </citation>
    <scope>NUCLEOTIDE SEQUENCE [LARGE SCALE GENOMIC DNA]</scope>
    <source>
        <strain evidence="9 12">CECT 8486</strain>
    </source>
</reference>
<dbReference type="SMART" id="SM00922">
    <property type="entry name" value="MR_MLE"/>
    <property type="match status" value="1"/>
</dbReference>
<keyword evidence="5 7" id="KW-0456">Lyase</keyword>
<dbReference type="SFLD" id="SFLDG00180">
    <property type="entry name" value="muconate_cycloisomerase"/>
    <property type="match status" value="1"/>
</dbReference>
<feature type="active site" description="Proton donor" evidence="7">
    <location>
        <position position="164"/>
    </location>
</feature>